<name>A0A444FM19_ENSVE</name>
<dbReference type="GO" id="GO:0031464">
    <property type="term" value="C:Cul4A-RING E3 ubiquitin ligase complex"/>
    <property type="evidence" value="ECO:0007669"/>
    <property type="project" value="TreeGrafter"/>
</dbReference>
<accession>A0A444FM19</accession>
<comment type="similarity">
    <text evidence="1">Belongs to the 4-toluene sulfonate uptake permease (TSUP) (TC 2.A.102) family.</text>
</comment>
<evidence type="ECO:0000313" key="2">
    <source>
        <dbReference type="EMBL" id="RZR71315.1"/>
    </source>
</evidence>
<sequence length="160" mass="18070">MKMRHPTLDMPIIDYDLALLFQPMLMLGISIGVIFNVVFADWMVTILLIVLFIGNSVVASPCDSALLQERVSGGVGISNMVQKIEHHEYMGFENLCKYQVNQPSVPNRVTANDDMHVNCRTFKQAWRTSESPVKRRRHPIVLSRGIAVVGMQDEGNWNQA</sequence>
<gene>
    <name evidence="2" type="ORF">BHM03_00004604</name>
</gene>
<organism evidence="2">
    <name type="scientific">Ensete ventricosum</name>
    <name type="common">Abyssinian banana</name>
    <name type="synonym">Musa ensete</name>
    <dbReference type="NCBI Taxonomy" id="4639"/>
    <lineage>
        <taxon>Eukaryota</taxon>
        <taxon>Viridiplantae</taxon>
        <taxon>Streptophyta</taxon>
        <taxon>Embryophyta</taxon>
        <taxon>Tracheophyta</taxon>
        <taxon>Spermatophyta</taxon>
        <taxon>Magnoliopsida</taxon>
        <taxon>Liliopsida</taxon>
        <taxon>Zingiberales</taxon>
        <taxon>Musaceae</taxon>
        <taxon>Ensete</taxon>
    </lineage>
</organism>
<protein>
    <submittedName>
        <fullName evidence="2">Uncharacterized protein</fullName>
    </submittedName>
</protein>
<reference evidence="2" key="1">
    <citation type="journal article" date="2018" name="Data Brief">
        <title>Genome sequence data from 17 accessions of Ensete ventricosum, a staple food crop for millions in Ethiopia.</title>
        <authorList>
            <person name="Yemataw Z."/>
            <person name="Muzemil S."/>
            <person name="Ambachew D."/>
            <person name="Tripathi L."/>
            <person name="Tesfaye K."/>
            <person name="Chala A."/>
            <person name="Farbos A."/>
            <person name="O'Neill P."/>
            <person name="Moore K."/>
            <person name="Grant M."/>
            <person name="Studholme D.J."/>
        </authorList>
    </citation>
    <scope>NUCLEOTIDE SEQUENCE [LARGE SCALE GENOMIC DNA]</scope>
    <source>
        <tissue evidence="2">Leaf</tissue>
    </source>
</reference>
<dbReference type="EMBL" id="KV875516">
    <property type="protein sequence ID" value="RZR71315.1"/>
    <property type="molecule type" value="Genomic_DNA"/>
</dbReference>
<dbReference type="PANTHER" id="PTHR14255:SF1">
    <property type="entry name" value="SULFITE EXPORTER TAUE_SAFE FAMILY PROTEIN 3"/>
    <property type="match status" value="1"/>
</dbReference>
<dbReference type="PANTHER" id="PTHR14255">
    <property type="entry name" value="CEREBLON"/>
    <property type="match status" value="1"/>
</dbReference>
<proteinExistence type="inferred from homology"/>
<evidence type="ECO:0000256" key="1">
    <source>
        <dbReference type="ARBA" id="ARBA00009142"/>
    </source>
</evidence>
<dbReference type="GO" id="GO:0016567">
    <property type="term" value="P:protein ubiquitination"/>
    <property type="evidence" value="ECO:0007669"/>
    <property type="project" value="TreeGrafter"/>
</dbReference>
<dbReference type="AlphaFoldDB" id="A0A444FM19"/>
<dbReference type="Proteomes" id="UP000290560">
    <property type="component" value="Unassembled WGS sequence"/>
</dbReference>